<comment type="caution">
    <text evidence="1">The sequence shown here is derived from an EMBL/GenBank/DDBJ whole genome shotgun (WGS) entry which is preliminary data.</text>
</comment>
<gene>
    <name evidence="1" type="ORF">Pla52n_21320</name>
</gene>
<dbReference type="OrthoDB" id="214470at2"/>
<protein>
    <submittedName>
        <fullName evidence="1">Uncharacterized protein</fullName>
    </submittedName>
</protein>
<reference evidence="1 2" key="1">
    <citation type="submission" date="2019-02" db="EMBL/GenBank/DDBJ databases">
        <title>Deep-cultivation of Planctomycetes and their phenomic and genomic characterization uncovers novel biology.</title>
        <authorList>
            <person name="Wiegand S."/>
            <person name="Jogler M."/>
            <person name="Boedeker C."/>
            <person name="Pinto D."/>
            <person name="Vollmers J."/>
            <person name="Rivas-Marin E."/>
            <person name="Kohn T."/>
            <person name="Peeters S.H."/>
            <person name="Heuer A."/>
            <person name="Rast P."/>
            <person name="Oberbeckmann S."/>
            <person name="Bunk B."/>
            <person name="Jeske O."/>
            <person name="Meyerdierks A."/>
            <person name="Storesund J.E."/>
            <person name="Kallscheuer N."/>
            <person name="Luecker S."/>
            <person name="Lage O.M."/>
            <person name="Pohl T."/>
            <person name="Merkel B.J."/>
            <person name="Hornburger P."/>
            <person name="Mueller R.-W."/>
            <person name="Bruemmer F."/>
            <person name="Labrenz M."/>
            <person name="Spormann A.M."/>
            <person name="Op Den Camp H."/>
            <person name="Overmann J."/>
            <person name="Amann R."/>
            <person name="Jetten M.S.M."/>
            <person name="Mascher T."/>
            <person name="Medema M.H."/>
            <person name="Devos D.P."/>
            <person name="Kaster A.-K."/>
            <person name="Ovreas L."/>
            <person name="Rohde M."/>
            <person name="Galperin M.Y."/>
            <person name="Jogler C."/>
        </authorList>
    </citation>
    <scope>NUCLEOTIDE SEQUENCE [LARGE SCALE GENOMIC DNA]</scope>
    <source>
        <strain evidence="1 2">Pla52n</strain>
    </source>
</reference>
<sequence>MQIYRLRPISDDPRFEGFGWDLPGITNENGRTYDFTHFYPTTSRFAVPRLAKRWDKPTFTFQENVNPFNDFPCCDFHVPVFSRRAVEAVRDLLEPHGELLPVDSKFGLYYAFQTTTLAPGILDTKKTSGIRLDDNPNYFYDISQYHFYKSKLKSQKAAIFRIPEHPSRVLTGDKFRSRVESNKLLGFFFDPIWSDDGCVDRAKTKTNQKQFEKSQSKTLVLHCQLAGESPTNSERKKIAMLRDTIADSIILSTPDEPFVGGLAGEETESGWIRILMPCPQPDKLLKVVLPLFQAFTWKGEKKLSKRNVPYWDDSADDVWIMQ</sequence>
<evidence type="ECO:0000313" key="1">
    <source>
        <dbReference type="EMBL" id="TWU06411.1"/>
    </source>
</evidence>
<evidence type="ECO:0000313" key="2">
    <source>
        <dbReference type="Proteomes" id="UP000320176"/>
    </source>
</evidence>
<accession>A0A5C6B4K8</accession>
<dbReference type="Proteomes" id="UP000320176">
    <property type="component" value="Unassembled WGS sequence"/>
</dbReference>
<proteinExistence type="predicted"/>
<dbReference type="AlphaFoldDB" id="A0A5C6B4K8"/>
<dbReference type="EMBL" id="SJPN01000002">
    <property type="protein sequence ID" value="TWU06411.1"/>
    <property type="molecule type" value="Genomic_DNA"/>
</dbReference>
<keyword evidence="2" id="KW-1185">Reference proteome</keyword>
<name>A0A5C6B4K8_9BACT</name>
<dbReference type="RefSeq" id="WP_146519496.1">
    <property type="nucleotide sequence ID" value="NZ_CP151726.1"/>
</dbReference>
<organism evidence="1 2">
    <name type="scientific">Stieleria varia</name>
    <dbReference type="NCBI Taxonomy" id="2528005"/>
    <lineage>
        <taxon>Bacteria</taxon>
        <taxon>Pseudomonadati</taxon>
        <taxon>Planctomycetota</taxon>
        <taxon>Planctomycetia</taxon>
        <taxon>Pirellulales</taxon>
        <taxon>Pirellulaceae</taxon>
        <taxon>Stieleria</taxon>
    </lineage>
</organism>